<comment type="caution">
    <text evidence="7">The sequence shown here is derived from an EMBL/GenBank/DDBJ whole genome shotgun (WGS) entry which is preliminary data.</text>
</comment>
<dbReference type="EMBL" id="RJUF01000193">
    <property type="protein sequence ID" value="MCP9765840.1"/>
    <property type="molecule type" value="Genomic_DNA"/>
</dbReference>
<dbReference type="GO" id="GO:0047804">
    <property type="term" value="F:cysteine-S-conjugate beta-lyase activity"/>
    <property type="evidence" value="ECO:0007669"/>
    <property type="project" value="UniProtKB-EC"/>
</dbReference>
<evidence type="ECO:0000256" key="4">
    <source>
        <dbReference type="ARBA" id="ARBA00023239"/>
    </source>
</evidence>
<dbReference type="InterPro" id="IPR015422">
    <property type="entry name" value="PyrdxlP-dep_Trfase_small"/>
</dbReference>
<evidence type="ECO:0000256" key="5">
    <source>
        <dbReference type="ARBA" id="ARBA00037974"/>
    </source>
</evidence>
<gene>
    <name evidence="7" type="ORF">EGI31_23135</name>
</gene>
<dbReference type="CDD" id="cd00609">
    <property type="entry name" value="AAT_like"/>
    <property type="match status" value="1"/>
</dbReference>
<keyword evidence="8" id="KW-1185">Reference proteome</keyword>
<dbReference type="PANTHER" id="PTHR43525:SF1">
    <property type="entry name" value="PROTEIN MALY"/>
    <property type="match status" value="1"/>
</dbReference>
<dbReference type="InterPro" id="IPR015421">
    <property type="entry name" value="PyrdxlP-dep_Trfase_major"/>
</dbReference>
<evidence type="ECO:0000256" key="1">
    <source>
        <dbReference type="ARBA" id="ARBA00001933"/>
    </source>
</evidence>
<dbReference type="EC" id="4.4.1.13" evidence="2"/>
<reference evidence="7 8" key="1">
    <citation type="submission" date="2018-11" db="EMBL/GenBank/DDBJ databases">
        <title>Novel bacteria species description.</title>
        <authorList>
            <person name="Han J.-H."/>
        </authorList>
    </citation>
    <scope>NUCLEOTIDE SEQUENCE [LARGE SCALE GENOMIC DNA]</scope>
    <source>
        <strain evidence="7 8">KCTC23259</strain>
    </source>
</reference>
<dbReference type="InterPro" id="IPR004839">
    <property type="entry name" value="Aminotransferase_I/II_large"/>
</dbReference>
<dbReference type="Gene3D" id="3.40.640.10">
    <property type="entry name" value="Type I PLP-dependent aspartate aminotransferase-like (Major domain)"/>
    <property type="match status" value="1"/>
</dbReference>
<dbReference type="Proteomes" id="UP001204144">
    <property type="component" value="Unassembled WGS sequence"/>
</dbReference>
<dbReference type="AlphaFoldDB" id="A0AAE3H957"/>
<organism evidence="7 8">
    <name type="scientific">Lacihabitans soyangensis</name>
    <dbReference type="NCBI Taxonomy" id="869394"/>
    <lineage>
        <taxon>Bacteria</taxon>
        <taxon>Pseudomonadati</taxon>
        <taxon>Bacteroidota</taxon>
        <taxon>Cytophagia</taxon>
        <taxon>Cytophagales</taxon>
        <taxon>Leadbetterellaceae</taxon>
        <taxon>Lacihabitans</taxon>
    </lineage>
</organism>
<feature type="domain" description="Aminotransferase class I/classII large" evidence="6">
    <location>
        <begin position="39"/>
        <end position="379"/>
    </location>
</feature>
<dbReference type="InterPro" id="IPR027619">
    <property type="entry name" value="C-S_lyase_PatB-like"/>
</dbReference>
<dbReference type="NCBIfam" id="TIGR04350">
    <property type="entry name" value="C_S_lyase_PatB"/>
    <property type="match status" value="1"/>
</dbReference>
<sequence length="385" mass="44250">MVEQQFRSIMDFDKIIDRKNTNSYKWDKYPENVLPLWVADMDFEVAEPIKTALSKIVDHGVIGYSRTPDELVEVVVKRLKDRHNWGIQKEWIVWLPGLVPGLHSAARCISDDYFSVMTSSPVYRPFLEAAEIGNRRLQDIPFIWENERWEMDFEEMKKSVNPSTKLYMLCNPHNPNGRVFSKEELEELASFCVENDLVLCSDEIHCDLILDETKQHISIGSLNKEIEARSITLLAPSKTFNIAGLGCSLAIIPDKTLRDKFEKTKYGMMPMLSAFAMESALAAYKDSEPWRIELLSYLRGNHNYLLQEINAIEGLKMEPLESTYLAWINFEETGIVNFVAHLEKHGVGVQDASIFGGKGYFRLNFATQRANLEEAIKRIKKSLNQ</sequence>
<name>A0AAE3H957_9BACT</name>
<dbReference type="Gene3D" id="3.90.1150.10">
    <property type="entry name" value="Aspartate Aminotransferase, domain 1"/>
    <property type="match status" value="1"/>
</dbReference>
<proteinExistence type="inferred from homology"/>
<dbReference type="InterPro" id="IPR051798">
    <property type="entry name" value="Class-II_PLP-Dep_Aminotrans"/>
</dbReference>
<keyword evidence="4 7" id="KW-0456">Lyase</keyword>
<evidence type="ECO:0000313" key="7">
    <source>
        <dbReference type="EMBL" id="MCP9765840.1"/>
    </source>
</evidence>
<dbReference type="InterPro" id="IPR015424">
    <property type="entry name" value="PyrdxlP-dep_Trfase"/>
</dbReference>
<evidence type="ECO:0000313" key="8">
    <source>
        <dbReference type="Proteomes" id="UP001204144"/>
    </source>
</evidence>
<dbReference type="GO" id="GO:0030170">
    <property type="term" value="F:pyridoxal phosphate binding"/>
    <property type="evidence" value="ECO:0007669"/>
    <property type="project" value="InterPro"/>
</dbReference>
<protein>
    <recommendedName>
        <fullName evidence="2">cysteine-S-conjugate beta-lyase</fullName>
        <ecNumber evidence="2">4.4.1.13</ecNumber>
    </recommendedName>
</protein>
<dbReference type="PANTHER" id="PTHR43525">
    <property type="entry name" value="PROTEIN MALY"/>
    <property type="match status" value="1"/>
</dbReference>
<evidence type="ECO:0000256" key="3">
    <source>
        <dbReference type="ARBA" id="ARBA00022898"/>
    </source>
</evidence>
<comment type="similarity">
    <text evidence="5">Belongs to the class-II pyridoxal-phosphate-dependent aminotransferase family. MalY/PatB cystathionine beta-lyase subfamily.</text>
</comment>
<evidence type="ECO:0000259" key="6">
    <source>
        <dbReference type="Pfam" id="PF00155"/>
    </source>
</evidence>
<accession>A0AAE3H957</accession>
<dbReference type="SUPFAM" id="SSF53383">
    <property type="entry name" value="PLP-dependent transferases"/>
    <property type="match status" value="1"/>
</dbReference>
<evidence type="ECO:0000256" key="2">
    <source>
        <dbReference type="ARBA" id="ARBA00012224"/>
    </source>
</evidence>
<dbReference type="Pfam" id="PF00155">
    <property type="entry name" value="Aminotran_1_2"/>
    <property type="match status" value="1"/>
</dbReference>
<keyword evidence="3" id="KW-0663">Pyridoxal phosphate</keyword>
<comment type="cofactor">
    <cofactor evidence="1">
        <name>pyridoxal 5'-phosphate</name>
        <dbReference type="ChEBI" id="CHEBI:597326"/>
    </cofactor>
</comment>